<protein>
    <submittedName>
        <fullName evidence="4">SCP domain-containing protein</fullName>
    </submittedName>
</protein>
<dbReference type="InterPro" id="IPR014044">
    <property type="entry name" value="CAP_dom"/>
</dbReference>
<dbReference type="EMBL" id="UYSL01021081">
    <property type="protein sequence ID" value="VDL77153.1"/>
    <property type="molecule type" value="Genomic_DNA"/>
</dbReference>
<dbReference type="OMA" id="IEYPARY"/>
<dbReference type="WBParaSite" id="NBR_0001356301-mRNA-1">
    <property type="protein sequence ID" value="NBR_0001356301-mRNA-1"/>
    <property type="gene ID" value="NBR_0001356301"/>
</dbReference>
<dbReference type="STRING" id="27835.A0A0N4YAW6"/>
<dbReference type="CDD" id="cd05380">
    <property type="entry name" value="CAP_euk"/>
    <property type="match status" value="1"/>
</dbReference>
<dbReference type="InterPro" id="IPR035940">
    <property type="entry name" value="CAP_sf"/>
</dbReference>
<dbReference type="AlphaFoldDB" id="A0A0N4YAW6"/>
<evidence type="ECO:0000313" key="2">
    <source>
        <dbReference type="EMBL" id="VDL77153.1"/>
    </source>
</evidence>
<dbReference type="SMART" id="SM00198">
    <property type="entry name" value="SCP"/>
    <property type="match status" value="1"/>
</dbReference>
<evidence type="ECO:0000313" key="3">
    <source>
        <dbReference type="Proteomes" id="UP000271162"/>
    </source>
</evidence>
<accession>A0A0N4YAW6</accession>
<reference evidence="2 3" key="2">
    <citation type="submission" date="2018-11" db="EMBL/GenBank/DDBJ databases">
        <authorList>
            <consortium name="Pathogen Informatics"/>
        </authorList>
    </citation>
    <scope>NUCLEOTIDE SEQUENCE [LARGE SCALE GENOMIC DNA]</scope>
</reference>
<evidence type="ECO:0000259" key="1">
    <source>
        <dbReference type="SMART" id="SM00198"/>
    </source>
</evidence>
<name>A0A0N4YAW6_NIPBR</name>
<dbReference type="Pfam" id="PF00188">
    <property type="entry name" value="CAP"/>
    <property type="match status" value="1"/>
</dbReference>
<organism evidence="4">
    <name type="scientific">Nippostrongylus brasiliensis</name>
    <name type="common">Rat hookworm</name>
    <dbReference type="NCBI Taxonomy" id="27835"/>
    <lineage>
        <taxon>Eukaryota</taxon>
        <taxon>Metazoa</taxon>
        <taxon>Ecdysozoa</taxon>
        <taxon>Nematoda</taxon>
        <taxon>Chromadorea</taxon>
        <taxon>Rhabditida</taxon>
        <taxon>Rhabditina</taxon>
        <taxon>Rhabditomorpha</taxon>
        <taxon>Strongyloidea</taxon>
        <taxon>Heligmosomidae</taxon>
        <taxon>Nippostrongylus</taxon>
    </lineage>
</organism>
<proteinExistence type="predicted"/>
<sequence>MNHSPRLISGTTCTGGNLTPGQRTVLLNMHNTVRRKIARGRANNYRGMLPGASNMYELNYDCTLEARAVQRNQRGCTDSIEYPARYGENVQTYVDPNIIALGVNEMSKDAVAQWYYPVIYFGQKDPQNRYTDTRLHTFVNLANYRNLKVGCDVATCVGRTIVRCYYDQTVPLNQIVYTTGTACTADNQCTTVAGSTCTNFLCQSTAGSLGCEFRRLSRIHQFAAASLAQSKKQR</sequence>
<reference evidence="4" key="1">
    <citation type="submission" date="2017-02" db="UniProtKB">
        <authorList>
            <consortium name="WormBaseParasite"/>
        </authorList>
    </citation>
    <scope>IDENTIFICATION</scope>
</reference>
<evidence type="ECO:0000313" key="4">
    <source>
        <dbReference type="WBParaSite" id="NBR_0001356301-mRNA-1"/>
    </source>
</evidence>
<dbReference type="Gene3D" id="3.40.33.10">
    <property type="entry name" value="CAP"/>
    <property type="match status" value="1"/>
</dbReference>
<gene>
    <name evidence="2" type="ORF">NBR_LOCUS13564</name>
</gene>
<dbReference type="Proteomes" id="UP000271162">
    <property type="component" value="Unassembled WGS sequence"/>
</dbReference>
<feature type="domain" description="SCP" evidence="1">
    <location>
        <begin position="21"/>
        <end position="171"/>
    </location>
</feature>
<keyword evidence="3" id="KW-1185">Reference proteome</keyword>
<dbReference type="SUPFAM" id="SSF55797">
    <property type="entry name" value="PR-1-like"/>
    <property type="match status" value="1"/>
</dbReference>